<accession>A0A0F9HV42</accession>
<evidence type="ECO:0000259" key="1">
    <source>
        <dbReference type="Pfam" id="PF21784"/>
    </source>
</evidence>
<organism evidence="2">
    <name type="scientific">marine sediment metagenome</name>
    <dbReference type="NCBI Taxonomy" id="412755"/>
    <lineage>
        <taxon>unclassified sequences</taxon>
        <taxon>metagenomes</taxon>
        <taxon>ecological metagenomes</taxon>
    </lineage>
</organism>
<proteinExistence type="predicted"/>
<reference evidence="2" key="1">
    <citation type="journal article" date="2015" name="Nature">
        <title>Complex archaea that bridge the gap between prokaryotes and eukaryotes.</title>
        <authorList>
            <person name="Spang A."/>
            <person name="Saw J.H."/>
            <person name="Jorgensen S.L."/>
            <person name="Zaremba-Niedzwiedzka K."/>
            <person name="Martijn J."/>
            <person name="Lind A.E."/>
            <person name="van Eijk R."/>
            <person name="Schleper C."/>
            <person name="Guy L."/>
            <person name="Ettema T.J."/>
        </authorList>
    </citation>
    <scope>NUCLEOTIDE SEQUENCE</scope>
</reference>
<comment type="caution">
    <text evidence="2">The sequence shown here is derived from an EMBL/GenBank/DDBJ whole genome shotgun (WGS) entry which is preliminary data.</text>
</comment>
<evidence type="ECO:0000313" key="2">
    <source>
        <dbReference type="EMBL" id="KKL85565.1"/>
    </source>
</evidence>
<dbReference type="EMBL" id="LAZR01021370">
    <property type="protein sequence ID" value="KKL85565.1"/>
    <property type="molecule type" value="Genomic_DNA"/>
</dbReference>
<name>A0A0F9HV42_9ZZZZ</name>
<sequence>MSYIFYNKTGSLIAYTEDNCHVFRFTGEPLAYINEDSVYTYEGKHLGFYQDGWIRDNDGLCVFFTKEAKVGPPRAMQDIGPVISPRLKIPTTKPREDRPKKPELKQVWSDLSSIKFFNQ</sequence>
<dbReference type="Pfam" id="PF21784">
    <property type="entry name" value="Bflower"/>
    <property type="match status" value="1"/>
</dbReference>
<dbReference type="InterPro" id="IPR048911">
    <property type="entry name" value="Bflower"/>
</dbReference>
<dbReference type="AlphaFoldDB" id="A0A0F9HV42"/>
<protein>
    <recommendedName>
        <fullName evidence="1">4-fold beta flower domain-containing protein</fullName>
    </recommendedName>
</protein>
<gene>
    <name evidence="2" type="ORF">LCGC14_1953490</name>
</gene>
<feature type="domain" description="4-fold beta flower" evidence="1">
    <location>
        <begin position="5"/>
        <end position="117"/>
    </location>
</feature>